<dbReference type="Proteomes" id="UP000694005">
    <property type="component" value="Chromosome A10"/>
</dbReference>
<sequence length="101" mass="11216">MGCATSACAVVGSKNKRSIIQESVVFVLQLRVPVQTDLQRQLKGVASKTTIDRLACLRNQIQLVAEDSGIEEMRPSCFFLLAFQEKGSDFEHNIQSLVLNF</sequence>
<proteinExistence type="predicted"/>
<organism evidence="1 2">
    <name type="scientific">Brassica campestris</name>
    <name type="common">Field mustard</name>
    <dbReference type="NCBI Taxonomy" id="3711"/>
    <lineage>
        <taxon>Eukaryota</taxon>
        <taxon>Viridiplantae</taxon>
        <taxon>Streptophyta</taxon>
        <taxon>Embryophyta</taxon>
        <taxon>Tracheophyta</taxon>
        <taxon>Spermatophyta</taxon>
        <taxon>Magnoliopsida</taxon>
        <taxon>eudicotyledons</taxon>
        <taxon>Gunneridae</taxon>
        <taxon>Pentapetalae</taxon>
        <taxon>rosids</taxon>
        <taxon>malvids</taxon>
        <taxon>Brassicales</taxon>
        <taxon>Brassicaceae</taxon>
        <taxon>Brassiceae</taxon>
        <taxon>Brassica</taxon>
    </lineage>
</organism>
<reference evidence="1 2" key="1">
    <citation type="submission" date="2021-07" db="EMBL/GenBank/DDBJ databases">
        <authorList>
            <consortium name="Genoscope - CEA"/>
            <person name="William W."/>
        </authorList>
    </citation>
    <scope>NUCLEOTIDE SEQUENCE [LARGE SCALE GENOMIC DNA]</scope>
</reference>
<feature type="non-terminal residue" evidence="1">
    <location>
        <position position="101"/>
    </location>
</feature>
<name>A0A8D9I481_BRACM</name>
<dbReference type="Gramene" id="A10p25410.2_BraZ1">
    <property type="protein sequence ID" value="A10p25410.2_BraZ1.CDS.1"/>
    <property type="gene ID" value="A10g25410.2_BraZ1"/>
</dbReference>
<dbReference type="EMBL" id="LS974626">
    <property type="protein sequence ID" value="CAG7911295.1"/>
    <property type="molecule type" value="Genomic_DNA"/>
</dbReference>
<gene>
    <name evidence="1" type="ORF">BRAPAZ1V2_A10P25410.2</name>
</gene>
<accession>A0A8D9I481</accession>
<evidence type="ECO:0000313" key="1">
    <source>
        <dbReference type="EMBL" id="CAG7911295.1"/>
    </source>
</evidence>
<protein>
    <submittedName>
        <fullName evidence="1">Uncharacterized protein</fullName>
    </submittedName>
</protein>
<evidence type="ECO:0000313" key="2">
    <source>
        <dbReference type="Proteomes" id="UP000694005"/>
    </source>
</evidence>
<dbReference type="AlphaFoldDB" id="A0A8D9I481"/>